<dbReference type="Proteomes" id="UP000829476">
    <property type="component" value="Chromosome"/>
</dbReference>
<organism evidence="2 3">
    <name type="scientific">Zhouia spongiae</name>
    <dbReference type="NCBI Taxonomy" id="2202721"/>
    <lineage>
        <taxon>Bacteria</taxon>
        <taxon>Pseudomonadati</taxon>
        <taxon>Bacteroidota</taxon>
        <taxon>Flavobacteriia</taxon>
        <taxon>Flavobacteriales</taxon>
        <taxon>Flavobacteriaceae</taxon>
        <taxon>Zhouia</taxon>
    </lineage>
</organism>
<gene>
    <name evidence="2" type="ORF">MQE36_12400</name>
</gene>
<dbReference type="GO" id="GO:0016740">
    <property type="term" value="F:transferase activity"/>
    <property type="evidence" value="ECO:0007669"/>
    <property type="project" value="UniProtKB-KW"/>
</dbReference>
<reference evidence="2 3" key="1">
    <citation type="journal article" date="2018" name="Int. J. Syst. Evol. Microbiol.">
        <title>Zhouia spongiae sp. nov., isolated from a marine sponge.</title>
        <authorList>
            <person name="Zhuang L."/>
            <person name="Lin B."/>
            <person name="Qin F."/>
            <person name="Luo L."/>
        </authorList>
    </citation>
    <scope>NUCLEOTIDE SEQUENCE [LARGE SCALE GENOMIC DNA]</scope>
    <source>
        <strain evidence="2 3">HN-Y44</strain>
    </source>
</reference>
<accession>A0ABY3YJK4</accession>
<sequence length="335" mass="39282">MKFVNKNRIEGLKNIVRKELTKYVNSDYVLLDLPNHRNIGDLLIWEGELSYLQEINHKLIYSCNLNTYQESKISEGKVILLHGGGNFGDVWKVNQEFRNNIISKFKNNRIIIFPQTIHYNNQGNLSRDAELYNSHPDLIICVRDTVSYDLAKKHFYNCTILLMPDMAFFVDLSSKQTKVKTNKTLIMRRYDKELGNVKLLNKIKQSLLSDGDMFEEKDWPGFYKEGTLIRRIQAYLIRAEIIGSKKLLKIPFLCQLVDDNHGLKNRNYKNKQINKGIKFINEYDKVYSTRLHGFILSVLLNKEIFIFDNSYGKNKNFFNTWLSDFEKVKLIGDKG</sequence>
<evidence type="ECO:0000313" key="2">
    <source>
        <dbReference type="EMBL" id="UNY97883.1"/>
    </source>
</evidence>
<keyword evidence="2" id="KW-0808">Transferase</keyword>
<dbReference type="RefSeq" id="WP_242936294.1">
    <property type="nucleotide sequence ID" value="NZ_CP094326.1"/>
</dbReference>
<dbReference type="Pfam" id="PF04230">
    <property type="entry name" value="PS_pyruv_trans"/>
    <property type="match status" value="1"/>
</dbReference>
<feature type="domain" description="Polysaccharide pyruvyl transferase" evidence="1">
    <location>
        <begin position="38"/>
        <end position="311"/>
    </location>
</feature>
<proteinExistence type="predicted"/>
<dbReference type="EMBL" id="CP094326">
    <property type="protein sequence ID" value="UNY97883.1"/>
    <property type="molecule type" value="Genomic_DNA"/>
</dbReference>
<evidence type="ECO:0000313" key="3">
    <source>
        <dbReference type="Proteomes" id="UP000829476"/>
    </source>
</evidence>
<evidence type="ECO:0000259" key="1">
    <source>
        <dbReference type="Pfam" id="PF04230"/>
    </source>
</evidence>
<name>A0ABY3YJK4_9FLAO</name>
<protein>
    <submittedName>
        <fullName evidence="2">Polysaccharide pyruvyl transferase family protein</fullName>
    </submittedName>
</protein>
<keyword evidence="3" id="KW-1185">Reference proteome</keyword>
<dbReference type="InterPro" id="IPR007345">
    <property type="entry name" value="Polysacch_pyruvyl_Trfase"/>
</dbReference>